<reference evidence="2 3" key="1">
    <citation type="submission" date="2016-10" db="EMBL/GenBank/DDBJ databases">
        <authorList>
            <person name="Varghese N."/>
            <person name="Submissions S."/>
        </authorList>
    </citation>
    <scope>NUCLEOTIDE SEQUENCE [LARGE SCALE GENOMIC DNA]</scope>
    <source>
        <strain evidence="2 3">DSM 11449</strain>
    </source>
</reference>
<dbReference type="Proteomes" id="UP000182771">
    <property type="component" value="Unassembled WGS sequence"/>
</dbReference>
<protein>
    <submittedName>
        <fullName evidence="2">Uroporphyrinogen-III synthase</fullName>
    </submittedName>
</protein>
<evidence type="ECO:0000313" key="3">
    <source>
        <dbReference type="Proteomes" id="UP000182771"/>
    </source>
</evidence>
<gene>
    <name evidence="2" type="ORF">SAMN05444420_102294</name>
</gene>
<dbReference type="GO" id="GO:0006780">
    <property type="term" value="P:uroporphyrinogen III biosynthetic process"/>
    <property type="evidence" value="ECO:0007669"/>
    <property type="project" value="InterPro"/>
</dbReference>
<dbReference type="InterPro" id="IPR003754">
    <property type="entry name" value="4pyrrol_synth_uPrphyn_synth"/>
</dbReference>
<keyword evidence="3" id="KW-1185">Reference proteome</keyword>
<dbReference type="EMBL" id="FNND01000002">
    <property type="protein sequence ID" value="SDW46574.1"/>
    <property type="molecule type" value="Genomic_DNA"/>
</dbReference>
<dbReference type="Pfam" id="PF02602">
    <property type="entry name" value="HEM4"/>
    <property type="match status" value="1"/>
</dbReference>
<comment type="caution">
    <text evidence="2">The sequence shown here is derived from an EMBL/GenBank/DDBJ whole genome shotgun (WGS) entry which is preliminary data.</text>
</comment>
<dbReference type="GeneID" id="85016386"/>
<dbReference type="PANTHER" id="PTHR12390">
    <property type="entry name" value="UROPORPHYRINOGEN III SYNTHASE"/>
    <property type="match status" value="1"/>
</dbReference>
<dbReference type="GO" id="GO:0004852">
    <property type="term" value="F:uroporphyrinogen-III synthase activity"/>
    <property type="evidence" value="ECO:0007669"/>
    <property type="project" value="InterPro"/>
</dbReference>
<dbReference type="InterPro" id="IPR036108">
    <property type="entry name" value="4pyrrol_syn_uPrphyn_synt_sf"/>
</dbReference>
<name>A0A1H2TTT2_9FLAO</name>
<dbReference type="PANTHER" id="PTHR12390:SF0">
    <property type="entry name" value="UROPORPHYRINOGEN-III SYNTHASE"/>
    <property type="match status" value="1"/>
</dbReference>
<evidence type="ECO:0000313" key="2">
    <source>
        <dbReference type="EMBL" id="SDW46574.1"/>
    </source>
</evidence>
<dbReference type="Gene3D" id="3.40.50.10090">
    <property type="match status" value="2"/>
</dbReference>
<proteinExistence type="predicted"/>
<dbReference type="SUPFAM" id="SSF69618">
    <property type="entry name" value="HemD-like"/>
    <property type="match status" value="1"/>
</dbReference>
<dbReference type="AlphaFoldDB" id="A0A1H2TTT2"/>
<dbReference type="GO" id="GO:0005829">
    <property type="term" value="C:cytosol"/>
    <property type="evidence" value="ECO:0007669"/>
    <property type="project" value="TreeGrafter"/>
</dbReference>
<dbReference type="CDD" id="cd06578">
    <property type="entry name" value="HemD"/>
    <property type="match status" value="1"/>
</dbReference>
<dbReference type="RefSeq" id="WP_016420124.1">
    <property type="nucleotide sequence ID" value="NZ_FNND01000002.1"/>
</dbReference>
<dbReference type="InterPro" id="IPR039793">
    <property type="entry name" value="UROS/Hem4"/>
</dbReference>
<evidence type="ECO:0000259" key="1">
    <source>
        <dbReference type="Pfam" id="PF02602"/>
    </source>
</evidence>
<feature type="domain" description="Tetrapyrrole biosynthesis uroporphyrinogen III synthase" evidence="1">
    <location>
        <begin position="38"/>
        <end position="210"/>
    </location>
</feature>
<sequence>MVQLFSTKLLSPAQLQAFVCAGFALEMSDFIKVVPATALTWVPQADYFLLTSQNALYALRSMPCYEQLPHRKAFCVGEKTRKLLEAEGWEVVASFDYAKQLAPYLVKHYAKSSFVFFCGEKRMDTLPTTLKANHIQLQECLTYHTQPTPMKLTKRYEGLLFFSPSAIESYLRENTLSGEKAICIGTTTQAALPEAVESYVAERPTVESVLACCKELFKNR</sequence>
<accession>A0A1H2TTT2</accession>
<dbReference type="OrthoDB" id="1523900at2"/>
<organism evidence="2 3">
    <name type="scientific">Capnocytophaga granulosa</name>
    <dbReference type="NCBI Taxonomy" id="45242"/>
    <lineage>
        <taxon>Bacteria</taxon>
        <taxon>Pseudomonadati</taxon>
        <taxon>Bacteroidota</taxon>
        <taxon>Flavobacteriia</taxon>
        <taxon>Flavobacteriales</taxon>
        <taxon>Flavobacteriaceae</taxon>
        <taxon>Capnocytophaga</taxon>
    </lineage>
</organism>